<evidence type="ECO:0000313" key="2">
    <source>
        <dbReference type="Proteomes" id="UP000789702"/>
    </source>
</evidence>
<comment type="caution">
    <text evidence="1">The sequence shown here is derived from an EMBL/GenBank/DDBJ whole genome shotgun (WGS) entry which is preliminary data.</text>
</comment>
<dbReference type="EMBL" id="CAJVPU010000022">
    <property type="protein sequence ID" value="CAG8438254.1"/>
    <property type="molecule type" value="Genomic_DNA"/>
</dbReference>
<name>A0ACA9JVA1_9GLOM</name>
<reference evidence="1" key="1">
    <citation type="submission" date="2021-06" db="EMBL/GenBank/DDBJ databases">
        <authorList>
            <person name="Kallberg Y."/>
            <person name="Tangrot J."/>
            <person name="Rosling A."/>
        </authorList>
    </citation>
    <scope>NUCLEOTIDE SEQUENCE</scope>
    <source>
        <strain evidence="1">IL203A</strain>
    </source>
</reference>
<gene>
    <name evidence="1" type="ORF">DHETER_LOCUS65</name>
</gene>
<keyword evidence="2" id="KW-1185">Reference proteome</keyword>
<evidence type="ECO:0000313" key="1">
    <source>
        <dbReference type="EMBL" id="CAG8438254.1"/>
    </source>
</evidence>
<protein>
    <submittedName>
        <fullName evidence="1">11539_t:CDS:1</fullName>
    </submittedName>
</protein>
<organism evidence="1 2">
    <name type="scientific">Dentiscutata heterogama</name>
    <dbReference type="NCBI Taxonomy" id="1316150"/>
    <lineage>
        <taxon>Eukaryota</taxon>
        <taxon>Fungi</taxon>
        <taxon>Fungi incertae sedis</taxon>
        <taxon>Mucoromycota</taxon>
        <taxon>Glomeromycotina</taxon>
        <taxon>Glomeromycetes</taxon>
        <taxon>Diversisporales</taxon>
        <taxon>Gigasporaceae</taxon>
        <taxon>Dentiscutata</taxon>
    </lineage>
</organism>
<proteinExistence type="predicted"/>
<sequence length="105" mass="12235">MQGVDEKTPPNIPLFDKNKYRYPISKQFSNEVPTPILHSLTVHTKKRSLLKSNIHISKNMTFQNLLNYVFPNGSPSVISHIFKEAHSHIWIDLEDIEVKFDDLFD</sequence>
<accession>A0ACA9JVA1</accession>
<dbReference type="Proteomes" id="UP000789702">
    <property type="component" value="Unassembled WGS sequence"/>
</dbReference>